<feature type="domain" description="Metalloprotease TldD/E central" evidence="4">
    <location>
        <begin position="141"/>
        <end position="247"/>
    </location>
</feature>
<dbReference type="Pfam" id="PF01523">
    <property type="entry name" value="PmbA_TldD_1st"/>
    <property type="match status" value="1"/>
</dbReference>
<dbReference type="InterPro" id="IPR047657">
    <property type="entry name" value="PmbA"/>
</dbReference>
<dbReference type="GO" id="GO:0006508">
    <property type="term" value="P:proteolysis"/>
    <property type="evidence" value="ECO:0007669"/>
    <property type="project" value="UniProtKB-KW"/>
</dbReference>
<dbReference type="InterPro" id="IPR002510">
    <property type="entry name" value="Metalloprtase-TldD/E_N"/>
</dbReference>
<evidence type="ECO:0000313" key="6">
    <source>
        <dbReference type="Proteomes" id="UP000267049"/>
    </source>
</evidence>
<gene>
    <name evidence="5" type="primary">pmbA</name>
    <name evidence="5" type="ORF">EER27_02775</name>
</gene>
<dbReference type="SUPFAM" id="SSF111283">
    <property type="entry name" value="Putative modulator of DNA gyrase, PmbA/TldD"/>
    <property type="match status" value="1"/>
</dbReference>
<dbReference type="AlphaFoldDB" id="A0A3M8SYP4"/>
<comment type="caution">
    <text evidence="5">The sequence shown here is derived from an EMBL/GenBank/DDBJ whole genome shotgun (WGS) entry which is preliminary data.</text>
</comment>
<dbReference type="Proteomes" id="UP000267049">
    <property type="component" value="Unassembled WGS sequence"/>
</dbReference>
<dbReference type="NCBIfam" id="NF008268">
    <property type="entry name" value="PRK11040.1"/>
    <property type="match status" value="1"/>
</dbReference>
<name>A0A3M8SYP4_9GAMM</name>
<reference evidence="5 6" key="1">
    <citation type="submission" date="2018-11" db="EMBL/GenBank/DDBJ databases">
        <title>Lysobacter cryohumiis sp. nov., isolated from soil in the Tianshan Mountains, Xinjiang, China.</title>
        <authorList>
            <person name="Luo Y."/>
            <person name="Sheng H."/>
        </authorList>
    </citation>
    <scope>NUCLEOTIDE SEQUENCE [LARGE SCALE GENOMIC DNA]</scope>
    <source>
        <strain evidence="5 6">ZS60</strain>
    </source>
</reference>
<evidence type="ECO:0000259" key="4">
    <source>
        <dbReference type="Pfam" id="PF19290"/>
    </source>
</evidence>
<dbReference type="PANTHER" id="PTHR43421">
    <property type="entry name" value="METALLOPROTEASE PMBA"/>
    <property type="match status" value="1"/>
</dbReference>
<dbReference type="PANTHER" id="PTHR43421:SF1">
    <property type="entry name" value="METALLOPROTEASE PMBA"/>
    <property type="match status" value="1"/>
</dbReference>
<dbReference type="GO" id="GO:0005829">
    <property type="term" value="C:cytosol"/>
    <property type="evidence" value="ECO:0007669"/>
    <property type="project" value="TreeGrafter"/>
</dbReference>
<dbReference type="OrthoDB" id="9803618at2"/>
<keyword evidence="5" id="KW-0645">Protease</keyword>
<dbReference type="InterPro" id="IPR045570">
    <property type="entry name" value="Metalloprtase-TldD/E_cen_dom"/>
</dbReference>
<dbReference type="Pfam" id="PF19290">
    <property type="entry name" value="PmbA_TldD_2nd"/>
    <property type="match status" value="1"/>
</dbReference>
<sequence length="467" mass="48994">MDKTLPSPARQAGASDDSQARLDRLADLSRRLLASARAQGASQAEVSCSEESGLNVNVRMGAVETVEATRDRGIAVTVYFGKRKGTASTADLREDSLESTVAQACAIARHTEDDAAAGLAEPELMAVPPADGRWPEFDGWHPWAIEADEAVDLALACEQAGRERDPRIANSDGASFGSGSSLGVYANSHGFIGRERSTQHSIGCALIAGSGDEMQREGWYSIALAAGDLEDPAAIGRKAAERTVSRLAPRQLATGEYPVLFASEVARSLVGHLLGAVSGGALYRRASFLLDSVGTQLLPDWFGIDERPFLTRGFRSSAYDGDGVATRDSALVAGGVLQHYVLGTYSARRLGLQTTGNAGGVHNLQVAANTGDLNEMLRGMGRGLLVTELMGQGVNAITGDYSRGAAGFWVEGGELQYPVDGVTVAGNLKAMFKAIEAVGTDVDPRSHIATGSILVGRMTVAGETPED</sequence>
<dbReference type="Pfam" id="PF19289">
    <property type="entry name" value="PmbA_TldD_3rd"/>
    <property type="match status" value="1"/>
</dbReference>
<dbReference type="EMBL" id="RIBS01000001">
    <property type="protein sequence ID" value="RNF86359.1"/>
    <property type="molecule type" value="Genomic_DNA"/>
</dbReference>
<evidence type="ECO:0000313" key="5">
    <source>
        <dbReference type="EMBL" id="RNF86359.1"/>
    </source>
</evidence>
<keyword evidence="5" id="KW-0378">Hydrolase</keyword>
<dbReference type="RefSeq" id="WP_123086475.1">
    <property type="nucleotide sequence ID" value="NZ_RIBS01000001.1"/>
</dbReference>
<dbReference type="InterPro" id="IPR045569">
    <property type="entry name" value="Metalloprtase-TldD/E_C"/>
</dbReference>
<evidence type="ECO:0000259" key="2">
    <source>
        <dbReference type="Pfam" id="PF01523"/>
    </source>
</evidence>
<dbReference type="InterPro" id="IPR036059">
    <property type="entry name" value="TldD/PmbA_sf"/>
</dbReference>
<proteinExistence type="inferred from homology"/>
<dbReference type="InterPro" id="IPR035068">
    <property type="entry name" value="TldD/PmbA_N"/>
</dbReference>
<evidence type="ECO:0000256" key="1">
    <source>
        <dbReference type="ARBA" id="ARBA00005836"/>
    </source>
</evidence>
<dbReference type="GO" id="GO:0008237">
    <property type="term" value="F:metallopeptidase activity"/>
    <property type="evidence" value="ECO:0007669"/>
    <property type="project" value="UniProtKB-KW"/>
</dbReference>
<protein>
    <submittedName>
        <fullName evidence="5">Metalloprotease PmbA</fullName>
    </submittedName>
</protein>
<dbReference type="Gene3D" id="3.30.2290.10">
    <property type="entry name" value="PmbA/TldD superfamily"/>
    <property type="match status" value="1"/>
</dbReference>
<feature type="domain" description="Metalloprotease TldD/E C-terminal" evidence="3">
    <location>
        <begin position="254"/>
        <end position="462"/>
    </location>
</feature>
<feature type="domain" description="Metalloprotease TldD/E N-terminal" evidence="2">
    <location>
        <begin position="44"/>
        <end position="108"/>
    </location>
</feature>
<keyword evidence="5" id="KW-0482">Metalloprotease</keyword>
<comment type="similarity">
    <text evidence="1">Belongs to the peptidase U62 family.</text>
</comment>
<keyword evidence="6" id="KW-1185">Reference proteome</keyword>
<accession>A0A3M8SYP4</accession>
<evidence type="ECO:0000259" key="3">
    <source>
        <dbReference type="Pfam" id="PF19289"/>
    </source>
</evidence>
<organism evidence="5 6">
    <name type="scientific">Montanilutibacter psychrotolerans</name>
    <dbReference type="NCBI Taxonomy" id="1327343"/>
    <lineage>
        <taxon>Bacteria</taxon>
        <taxon>Pseudomonadati</taxon>
        <taxon>Pseudomonadota</taxon>
        <taxon>Gammaproteobacteria</taxon>
        <taxon>Lysobacterales</taxon>
        <taxon>Lysobacteraceae</taxon>
        <taxon>Montanilutibacter</taxon>
    </lineage>
</organism>